<sequence length="239" mass="26821">MHQRAVHLPSGQCPPSSLAEPASEFGADTGEHACSLFQHTGVFVPARRSNCCRVRTGLRPMPFLQMPFSQMPFSRIASPGQHLRDLSRATLSKLEGPQQAPPVTLTTMNIMSGEEQKIEGNLGHLVTPSTNNIIFRPHWLSSYWADPGQTPPMQRRGRKMPLRPARTIKNKGNRCYNCHCTWSTEWRRGPDGLHTLCDACGLQWAKRARARLATAPKQKATVHMVKTWKTLKQKACYTL</sequence>
<name>A0AAE0K8Z4_9PEZI</name>
<evidence type="ECO:0000313" key="9">
    <source>
        <dbReference type="EMBL" id="KAK3372261.1"/>
    </source>
</evidence>
<keyword evidence="10" id="KW-1185">Reference proteome</keyword>
<dbReference type="Proteomes" id="UP001285441">
    <property type="component" value="Unassembled WGS sequence"/>
</dbReference>
<reference evidence="9" key="1">
    <citation type="journal article" date="2023" name="Mol. Phylogenet. Evol.">
        <title>Genome-scale phylogeny and comparative genomics of the fungal order Sordariales.</title>
        <authorList>
            <person name="Hensen N."/>
            <person name="Bonometti L."/>
            <person name="Westerberg I."/>
            <person name="Brannstrom I.O."/>
            <person name="Guillou S."/>
            <person name="Cros-Aarteil S."/>
            <person name="Calhoun S."/>
            <person name="Haridas S."/>
            <person name="Kuo A."/>
            <person name="Mondo S."/>
            <person name="Pangilinan J."/>
            <person name="Riley R."/>
            <person name="LaButti K."/>
            <person name="Andreopoulos B."/>
            <person name="Lipzen A."/>
            <person name="Chen C."/>
            <person name="Yan M."/>
            <person name="Daum C."/>
            <person name="Ng V."/>
            <person name="Clum A."/>
            <person name="Steindorff A."/>
            <person name="Ohm R.A."/>
            <person name="Martin F."/>
            <person name="Silar P."/>
            <person name="Natvig D.O."/>
            <person name="Lalanne C."/>
            <person name="Gautier V."/>
            <person name="Ament-Velasquez S.L."/>
            <person name="Kruys A."/>
            <person name="Hutchinson M.I."/>
            <person name="Powell A.J."/>
            <person name="Barry K."/>
            <person name="Miller A.N."/>
            <person name="Grigoriev I.V."/>
            <person name="Debuchy R."/>
            <person name="Gladieux P."/>
            <person name="Hiltunen Thoren M."/>
            <person name="Johannesson H."/>
        </authorList>
    </citation>
    <scope>NUCLEOTIDE SEQUENCE</scope>
    <source>
        <strain evidence="9">CBS 232.78</strain>
    </source>
</reference>
<dbReference type="GO" id="GO:0008270">
    <property type="term" value="F:zinc ion binding"/>
    <property type="evidence" value="ECO:0007669"/>
    <property type="project" value="UniProtKB-KW"/>
</dbReference>
<evidence type="ECO:0000256" key="3">
    <source>
        <dbReference type="ARBA" id="ARBA00022833"/>
    </source>
</evidence>
<protein>
    <recommendedName>
        <fullName evidence="8">GATA-type domain-containing protein</fullName>
    </recommendedName>
</protein>
<keyword evidence="4" id="KW-0805">Transcription regulation</keyword>
<dbReference type="PANTHER" id="PTHR47172">
    <property type="entry name" value="OS01G0976800 PROTEIN"/>
    <property type="match status" value="1"/>
</dbReference>
<evidence type="ECO:0000256" key="2">
    <source>
        <dbReference type="ARBA" id="ARBA00022771"/>
    </source>
</evidence>
<feature type="region of interest" description="Disordered" evidence="7">
    <location>
        <begin position="1"/>
        <end position="24"/>
    </location>
</feature>
<keyword evidence="3" id="KW-0862">Zinc</keyword>
<proteinExistence type="predicted"/>
<dbReference type="AlphaFoldDB" id="A0AAE0K8Z4"/>
<evidence type="ECO:0000259" key="8">
    <source>
        <dbReference type="PROSITE" id="PS50114"/>
    </source>
</evidence>
<dbReference type="SMART" id="SM00401">
    <property type="entry name" value="ZnF_GATA"/>
    <property type="match status" value="1"/>
</dbReference>
<dbReference type="InterPro" id="IPR013088">
    <property type="entry name" value="Znf_NHR/GATA"/>
</dbReference>
<dbReference type="PANTHER" id="PTHR47172:SF24">
    <property type="entry name" value="GATA ZINC FINGER DOMAIN-CONTAINING PROTEIN 14-RELATED"/>
    <property type="match status" value="1"/>
</dbReference>
<dbReference type="EMBL" id="JAULSW010000008">
    <property type="protein sequence ID" value="KAK3372261.1"/>
    <property type="molecule type" value="Genomic_DNA"/>
</dbReference>
<keyword evidence="1" id="KW-0479">Metal-binding</keyword>
<feature type="domain" description="GATA-type" evidence="8">
    <location>
        <begin position="169"/>
        <end position="228"/>
    </location>
</feature>
<dbReference type="Gene3D" id="3.30.50.10">
    <property type="entry name" value="Erythroid Transcription Factor GATA-1, subunit A"/>
    <property type="match status" value="1"/>
</dbReference>
<accession>A0AAE0K8Z4</accession>
<keyword evidence="5" id="KW-0804">Transcription</keyword>
<evidence type="ECO:0000256" key="4">
    <source>
        <dbReference type="ARBA" id="ARBA00023015"/>
    </source>
</evidence>
<gene>
    <name evidence="9" type="ORF">B0H63DRAFT_563709</name>
</gene>
<dbReference type="CDD" id="cd00202">
    <property type="entry name" value="ZnF_GATA"/>
    <property type="match status" value="1"/>
</dbReference>
<dbReference type="PROSITE" id="PS50114">
    <property type="entry name" value="GATA_ZN_FINGER_2"/>
    <property type="match status" value="1"/>
</dbReference>
<dbReference type="GO" id="GO:0043565">
    <property type="term" value="F:sequence-specific DNA binding"/>
    <property type="evidence" value="ECO:0007669"/>
    <property type="project" value="InterPro"/>
</dbReference>
<evidence type="ECO:0000256" key="5">
    <source>
        <dbReference type="ARBA" id="ARBA00023163"/>
    </source>
</evidence>
<dbReference type="Pfam" id="PF00320">
    <property type="entry name" value="GATA"/>
    <property type="match status" value="1"/>
</dbReference>
<dbReference type="SUPFAM" id="SSF57716">
    <property type="entry name" value="Glucocorticoid receptor-like (DNA-binding domain)"/>
    <property type="match status" value="1"/>
</dbReference>
<evidence type="ECO:0000256" key="6">
    <source>
        <dbReference type="PROSITE-ProRule" id="PRU00094"/>
    </source>
</evidence>
<reference evidence="9" key="2">
    <citation type="submission" date="2023-06" db="EMBL/GenBank/DDBJ databases">
        <authorList>
            <consortium name="Lawrence Berkeley National Laboratory"/>
            <person name="Haridas S."/>
            <person name="Hensen N."/>
            <person name="Bonometti L."/>
            <person name="Westerberg I."/>
            <person name="Brannstrom I.O."/>
            <person name="Guillou S."/>
            <person name="Cros-Aarteil S."/>
            <person name="Calhoun S."/>
            <person name="Kuo A."/>
            <person name="Mondo S."/>
            <person name="Pangilinan J."/>
            <person name="Riley R."/>
            <person name="LaButti K."/>
            <person name="Andreopoulos B."/>
            <person name="Lipzen A."/>
            <person name="Chen C."/>
            <person name="Yanf M."/>
            <person name="Daum C."/>
            <person name="Ng V."/>
            <person name="Clum A."/>
            <person name="Steindorff A."/>
            <person name="Ohm R."/>
            <person name="Martin F."/>
            <person name="Silar P."/>
            <person name="Natvig D."/>
            <person name="Lalanne C."/>
            <person name="Gautier V."/>
            <person name="Ament-velasquez S.L."/>
            <person name="Kruys A."/>
            <person name="Hutchinson M.I."/>
            <person name="Powell A.J."/>
            <person name="Barry K."/>
            <person name="Miller A.N."/>
            <person name="Grigoriev I.V."/>
            <person name="Debuchy R."/>
            <person name="Gladieux P."/>
            <person name="Thoren M.H."/>
            <person name="Johannesson H."/>
        </authorList>
    </citation>
    <scope>NUCLEOTIDE SEQUENCE</scope>
    <source>
        <strain evidence="9">CBS 232.78</strain>
    </source>
</reference>
<comment type="caution">
    <text evidence="9">The sequence shown here is derived from an EMBL/GenBank/DDBJ whole genome shotgun (WGS) entry which is preliminary data.</text>
</comment>
<evidence type="ECO:0000313" key="10">
    <source>
        <dbReference type="Proteomes" id="UP001285441"/>
    </source>
</evidence>
<dbReference type="GO" id="GO:0006355">
    <property type="term" value="P:regulation of DNA-templated transcription"/>
    <property type="evidence" value="ECO:0007669"/>
    <property type="project" value="InterPro"/>
</dbReference>
<evidence type="ECO:0000256" key="7">
    <source>
        <dbReference type="SAM" id="MobiDB-lite"/>
    </source>
</evidence>
<dbReference type="InterPro" id="IPR000679">
    <property type="entry name" value="Znf_GATA"/>
</dbReference>
<keyword evidence="2 6" id="KW-0863">Zinc-finger</keyword>
<organism evidence="9 10">
    <name type="scientific">Podospora didyma</name>
    <dbReference type="NCBI Taxonomy" id="330526"/>
    <lineage>
        <taxon>Eukaryota</taxon>
        <taxon>Fungi</taxon>
        <taxon>Dikarya</taxon>
        <taxon>Ascomycota</taxon>
        <taxon>Pezizomycotina</taxon>
        <taxon>Sordariomycetes</taxon>
        <taxon>Sordariomycetidae</taxon>
        <taxon>Sordariales</taxon>
        <taxon>Podosporaceae</taxon>
        <taxon>Podospora</taxon>
    </lineage>
</organism>
<evidence type="ECO:0000256" key="1">
    <source>
        <dbReference type="ARBA" id="ARBA00022723"/>
    </source>
</evidence>